<evidence type="ECO:0000313" key="2">
    <source>
        <dbReference type="EMBL" id="AFY92337.1"/>
    </source>
</evidence>
<dbReference type="InterPro" id="IPR010359">
    <property type="entry name" value="IrrE_HExxH"/>
</dbReference>
<feature type="domain" description="IrrE N-terminal-like" evidence="1">
    <location>
        <begin position="79"/>
        <end position="172"/>
    </location>
</feature>
<accession>K9UB75</accession>
<keyword evidence="3" id="KW-1185">Reference proteome</keyword>
<dbReference type="EMBL" id="CP003600">
    <property type="protein sequence ID" value="AFY92337.1"/>
    <property type="molecule type" value="Genomic_DNA"/>
</dbReference>
<dbReference type="Pfam" id="PF06114">
    <property type="entry name" value="Peptidase_M78"/>
    <property type="match status" value="1"/>
</dbReference>
<dbReference type="KEGG" id="cmp:Cha6605_1108"/>
<name>K9UB75_CHAP6</name>
<organism evidence="2 3">
    <name type="scientific">Chamaesiphon minutus (strain ATCC 27169 / PCC 6605)</name>
    <dbReference type="NCBI Taxonomy" id="1173020"/>
    <lineage>
        <taxon>Bacteria</taxon>
        <taxon>Bacillati</taxon>
        <taxon>Cyanobacteriota</taxon>
        <taxon>Cyanophyceae</taxon>
        <taxon>Gomontiellales</taxon>
        <taxon>Chamaesiphonaceae</taxon>
        <taxon>Chamaesiphon</taxon>
    </lineage>
</organism>
<dbReference type="Proteomes" id="UP000010366">
    <property type="component" value="Chromosome"/>
</dbReference>
<proteinExistence type="predicted"/>
<reference evidence="2 3" key="1">
    <citation type="submission" date="2012-05" db="EMBL/GenBank/DDBJ databases">
        <title>Finished chromosome of genome of Chamaesiphon sp. PCC 6605.</title>
        <authorList>
            <consortium name="US DOE Joint Genome Institute"/>
            <person name="Gugger M."/>
            <person name="Coursin T."/>
            <person name="Rippka R."/>
            <person name="Tandeau De Marsac N."/>
            <person name="Huntemann M."/>
            <person name="Wei C.-L."/>
            <person name="Han J."/>
            <person name="Detter J.C."/>
            <person name="Han C."/>
            <person name="Tapia R."/>
            <person name="Chen A."/>
            <person name="Kyrpides N."/>
            <person name="Mavromatis K."/>
            <person name="Markowitz V."/>
            <person name="Szeto E."/>
            <person name="Ivanova N."/>
            <person name="Pagani I."/>
            <person name="Pati A."/>
            <person name="Goodwin L."/>
            <person name="Nordberg H.P."/>
            <person name="Cantor M.N."/>
            <person name="Hua S.X."/>
            <person name="Woyke T."/>
            <person name="Kerfeld C.A."/>
        </authorList>
    </citation>
    <scope>NUCLEOTIDE SEQUENCE [LARGE SCALE GENOMIC DNA]</scope>
    <source>
        <strain evidence="3">ATCC 27169 / PCC 6605</strain>
    </source>
</reference>
<dbReference type="Gene3D" id="1.10.10.2910">
    <property type="match status" value="1"/>
</dbReference>
<dbReference type="eggNOG" id="COG2856">
    <property type="taxonomic scope" value="Bacteria"/>
</dbReference>
<dbReference type="STRING" id="1173020.Cha6605_1108"/>
<dbReference type="AlphaFoldDB" id="K9UB75"/>
<dbReference type="HOGENOM" id="CLU_098656_1_0_3"/>
<evidence type="ECO:0000313" key="3">
    <source>
        <dbReference type="Proteomes" id="UP000010366"/>
    </source>
</evidence>
<dbReference type="RefSeq" id="WP_015158526.1">
    <property type="nucleotide sequence ID" value="NC_019697.1"/>
</dbReference>
<protein>
    <submittedName>
        <fullName evidence="2">Putative Zn peptidase</fullName>
    </submittedName>
</protein>
<evidence type="ECO:0000259" key="1">
    <source>
        <dbReference type="Pfam" id="PF06114"/>
    </source>
</evidence>
<sequence length="176" mass="20051">MGLITSLSTENRQRLEGIASEKFHQLGLKVYQPLLTSVLAQDLKATIHTPETLPDAEIEQVKLLSNSNNWSAVIIRKNPLVIVHNSRHAITRQNSNLMHEFAHIILKHEMVPYDPSTGLPQRRQQDEDEAVYLGGCLQIPRRGLLWAIQKKMTIDRIALHFNASQDMVQFRMNVIG</sequence>
<gene>
    <name evidence="2" type="ORF">Cha6605_1108</name>
</gene>
<dbReference type="OrthoDB" id="572608at2"/>